<evidence type="ECO:0000313" key="1">
    <source>
        <dbReference type="EMBL" id="MBP2032705.1"/>
    </source>
</evidence>
<name>A0ABS4KSZ9_9CLOT</name>
<dbReference type="Pfam" id="PF05135">
    <property type="entry name" value="Phage_connect_1"/>
    <property type="match status" value="1"/>
</dbReference>
<reference evidence="1 2" key="1">
    <citation type="submission" date="2021-03" db="EMBL/GenBank/DDBJ databases">
        <title>Genomic Encyclopedia of Type Strains, Phase IV (KMG-IV): sequencing the most valuable type-strain genomes for metagenomic binning, comparative biology and taxonomic classification.</title>
        <authorList>
            <person name="Goeker M."/>
        </authorList>
    </citation>
    <scope>NUCLEOTIDE SEQUENCE [LARGE SCALE GENOMIC DNA]</scope>
    <source>
        <strain evidence="1 2">DSM 28783</strain>
    </source>
</reference>
<dbReference type="Proteomes" id="UP001519307">
    <property type="component" value="Unassembled WGS sequence"/>
</dbReference>
<dbReference type="EMBL" id="JAGGLM010000006">
    <property type="protein sequence ID" value="MBP2032705.1"/>
    <property type="molecule type" value="Genomic_DNA"/>
</dbReference>
<accession>A0ABS4KSZ9</accession>
<dbReference type="InterPro" id="IPR053746">
    <property type="entry name" value="Viral_HT_Connector_Assembly"/>
</dbReference>
<comment type="caution">
    <text evidence="1">The sequence shown here is derived from an EMBL/GenBank/DDBJ whole genome shotgun (WGS) entry which is preliminary data.</text>
</comment>
<protein>
    <recommendedName>
        <fullName evidence="3">Phage gp6-like head-tail connector protein</fullName>
    </recommendedName>
</protein>
<dbReference type="Gene3D" id="1.10.246.150">
    <property type="match status" value="1"/>
</dbReference>
<proteinExistence type="predicted"/>
<evidence type="ECO:0000313" key="2">
    <source>
        <dbReference type="Proteomes" id="UP001519307"/>
    </source>
</evidence>
<dbReference type="InterPro" id="IPR021146">
    <property type="entry name" value="Phage_gp6-like_head-tail"/>
</dbReference>
<organism evidence="1 2">
    <name type="scientific">Clostridium algifaecis</name>
    <dbReference type="NCBI Taxonomy" id="1472040"/>
    <lineage>
        <taxon>Bacteria</taxon>
        <taxon>Bacillati</taxon>
        <taxon>Bacillota</taxon>
        <taxon>Clostridia</taxon>
        <taxon>Eubacteriales</taxon>
        <taxon>Clostridiaceae</taxon>
        <taxon>Clostridium</taxon>
    </lineage>
</organism>
<keyword evidence="2" id="KW-1185">Reference proteome</keyword>
<gene>
    <name evidence="1" type="ORF">J2Z42_001379</name>
</gene>
<sequence length="102" mass="11447">MLETMKMLLGIDSADTSKDNILNHYLNKAIIIILGYCNIDALDIKYNEITADYAVYLYKNKDLEGLESKIEGDKSVKIRDGIPENIKKALPLPKIKVGGYNV</sequence>
<dbReference type="RefSeq" id="WP_209701878.1">
    <property type="nucleotide sequence ID" value="NZ_JAGGLM010000006.1"/>
</dbReference>
<evidence type="ECO:0008006" key="3">
    <source>
        <dbReference type="Google" id="ProtNLM"/>
    </source>
</evidence>